<dbReference type="CDD" id="cd06261">
    <property type="entry name" value="TM_PBP2"/>
    <property type="match status" value="1"/>
</dbReference>
<evidence type="ECO:0000313" key="8">
    <source>
        <dbReference type="EMBL" id="MDR6549178.1"/>
    </source>
</evidence>
<dbReference type="PANTHER" id="PTHR43496:SF1">
    <property type="entry name" value="POLYGALACTURONAN_RHAMNOGALACTURONAN TRANSPORT SYSTEM PERMEASE PROTEIN YTEP"/>
    <property type="match status" value="1"/>
</dbReference>
<dbReference type="Proteomes" id="UP001267290">
    <property type="component" value="Unassembled WGS sequence"/>
</dbReference>
<dbReference type="SUPFAM" id="SSF161098">
    <property type="entry name" value="MetI-like"/>
    <property type="match status" value="1"/>
</dbReference>
<reference evidence="8 9" key="1">
    <citation type="submission" date="2023-07" db="EMBL/GenBank/DDBJ databases">
        <title>Sorghum-associated microbial communities from plants grown in Nebraska, USA.</title>
        <authorList>
            <person name="Schachtman D."/>
        </authorList>
    </citation>
    <scope>NUCLEOTIDE SEQUENCE [LARGE SCALE GENOMIC DNA]</scope>
    <source>
        <strain evidence="8 9">CC258</strain>
    </source>
</reference>
<evidence type="ECO:0000256" key="2">
    <source>
        <dbReference type="ARBA" id="ARBA00022448"/>
    </source>
</evidence>
<feature type="transmembrane region" description="Helical" evidence="6">
    <location>
        <begin position="78"/>
        <end position="102"/>
    </location>
</feature>
<accession>A0ABU1NP42</accession>
<evidence type="ECO:0000313" key="9">
    <source>
        <dbReference type="Proteomes" id="UP001267290"/>
    </source>
</evidence>
<evidence type="ECO:0000256" key="5">
    <source>
        <dbReference type="ARBA" id="ARBA00023136"/>
    </source>
</evidence>
<feature type="transmembrane region" description="Helical" evidence="6">
    <location>
        <begin position="167"/>
        <end position="188"/>
    </location>
</feature>
<evidence type="ECO:0000259" key="7">
    <source>
        <dbReference type="PROSITE" id="PS50928"/>
    </source>
</evidence>
<keyword evidence="9" id="KW-1185">Reference proteome</keyword>
<keyword evidence="3 6" id="KW-0812">Transmembrane</keyword>
<evidence type="ECO:0000256" key="6">
    <source>
        <dbReference type="RuleBase" id="RU363032"/>
    </source>
</evidence>
<dbReference type="Pfam" id="PF00528">
    <property type="entry name" value="BPD_transp_1"/>
    <property type="match status" value="1"/>
</dbReference>
<dbReference type="InterPro" id="IPR000515">
    <property type="entry name" value="MetI-like"/>
</dbReference>
<comment type="caution">
    <text evidence="8">The sequence shown here is derived from an EMBL/GenBank/DDBJ whole genome shotgun (WGS) entry which is preliminary data.</text>
</comment>
<gene>
    <name evidence="8" type="ORF">J2736_000361</name>
</gene>
<comment type="subcellular location">
    <subcellularLocation>
        <location evidence="6">Cell membrane</location>
        <topology evidence="6">Multi-pass membrane protein</topology>
    </subcellularLocation>
    <subcellularLocation>
        <location evidence="1">Membrane</location>
        <topology evidence="1">Multi-pass membrane protein</topology>
    </subcellularLocation>
</comment>
<dbReference type="InterPro" id="IPR035906">
    <property type="entry name" value="MetI-like_sf"/>
</dbReference>
<keyword evidence="2 6" id="KW-0813">Transport</keyword>
<dbReference type="PROSITE" id="PS50928">
    <property type="entry name" value="ABC_TM1"/>
    <property type="match status" value="1"/>
</dbReference>
<feature type="transmembrane region" description="Helical" evidence="6">
    <location>
        <begin position="14"/>
        <end position="41"/>
    </location>
</feature>
<keyword evidence="5 6" id="KW-0472">Membrane</keyword>
<evidence type="ECO:0000256" key="1">
    <source>
        <dbReference type="ARBA" id="ARBA00004141"/>
    </source>
</evidence>
<dbReference type="PANTHER" id="PTHR43496">
    <property type="entry name" value="PROTEIN LPLB"/>
    <property type="match status" value="1"/>
</dbReference>
<keyword evidence="4 6" id="KW-1133">Transmembrane helix</keyword>
<evidence type="ECO:0000256" key="3">
    <source>
        <dbReference type="ARBA" id="ARBA00022692"/>
    </source>
</evidence>
<feature type="transmembrane region" description="Helical" evidence="6">
    <location>
        <begin position="209"/>
        <end position="230"/>
    </location>
</feature>
<feature type="domain" description="ABC transmembrane type-1" evidence="7">
    <location>
        <begin position="74"/>
        <end position="290"/>
    </location>
</feature>
<proteinExistence type="inferred from homology"/>
<sequence length="303" mass="34954">MTPSLRRRLYKDRYLFLLAMPGILYFVIYKYLPMAGIAIAFQEYSPFLGFMKSPWVGFDQFRALFAESELSRVMWNTLVLSFMQIAFAFPAPILLALMLNELRNELFKRFVQTVVYLPHFLSWVFVVGIFIIFLRGEGLINNFLEVYFHQTEPVGFLSNPHFFRPLIVLQVIWKEVGWGTILFLAALAGINPDLYEASTMDGANRWRKIWHVTLPGIRSTIIILLIIRLGHVMDSGFEQLFLMRSAYNKEIAEVLDTYVYYKGIDQSNYSFATVVGVFKGVIGCILVLGANRIAKKYGEQGIY</sequence>
<feature type="transmembrane region" description="Helical" evidence="6">
    <location>
        <begin position="114"/>
        <end position="134"/>
    </location>
</feature>
<dbReference type="EMBL" id="JAVDSB010000001">
    <property type="protein sequence ID" value="MDR6549178.1"/>
    <property type="molecule type" value="Genomic_DNA"/>
</dbReference>
<name>A0ABU1NP42_9BACL</name>
<dbReference type="Gene3D" id="1.10.3720.10">
    <property type="entry name" value="MetI-like"/>
    <property type="match status" value="1"/>
</dbReference>
<protein>
    <submittedName>
        <fullName evidence="8">Aldouronate transport system permease protein</fullName>
    </submittedName>
</protein>
<evidence type="ECO:0000256" key="4">
    <source>
        <dbReference type="ARBA" id="ARBA00022989"/>
    </source>
</evidence>
<comment type="similarity">
    <text evidence="6">Belongs to the binding-protein-dependent transport system permease family.</text>
</comment>
<feature type="transmembrane region" description="Helical" evidence="6">
    <location>
        <begin position="269"/>
        <end position="290"/>
    </location>
</feature>
<organism evidence="8 9">
    <name type="scientific">Paenibacillus qinlingensis</name>
    <dbReference type="NCBI Taxonomy" id="1837343"/>
    <lineage>
        <taxon>Bacteria</taxon>
        <taxon>Bacillati</taxon>
        <taxon>Bacillota</taxon>
        <taxon>Bacilli</taxon>
        <taxon>Bacillales</taxon>
        <taxon>Paenibacillaceae</taxon>
        <taxon>Paenibacillus</taxon>
    </lineage>
</organism>